<proteinExistence type="predicted"/>
<evidence type="ECO:0000259" key="3">
    <source>
        <dbReference type="Pfam" id="PF00207"/>
    </source>
</evidence>
<dbReference type="Pfam" id="PF00207">
    <property type="entry name" value="A2M"/>
    <property type="match status" value="1"/>
</dbReference>
<sequence length="150" mass="16737">VNAAVALFDNGQKPSDPQFPLASGATTVQEVFSGNGIIVITDVETPYPPSRYDVDYYGYGYYDPDNYDYNYYGRYNYYNSYGYAYDVQLQTVERVRHIFPEVWIFEDALVCENGTASFKATVPDTITSWIANAFATHPTVGLGVALNTAS</sequence>
<dbReference type="PANTHER" id="PTHR11412:SF136">
    <property type="entry name" value="CD109 ANTIGEN"/>
    <property type="match status" value="1"/>
</dbReference>
<keyword evidence="2" id="KW-0882">Thioester bond</keyword>
<dbReference type="EMBL" id="CAJHNH020008560">
    <property type="protein sequence ID" value="CAG5136699.1"/>
    <property type="molecule type" value="Genomic_DNA"/>
</dbReference>
<dbReference type="GO" id="GO:0004866">
    <property type="term" value="F:endopeptidase inhibitor activity"/>
    <property type="evidence" value="ECO:0007669"/>
    <property type="project" value="InterPro"/>
</dbReference>
<feature type="domain" description="Alpha-2-macroglobulin" evidence="3">
    <location>
        <begin position="102"/>
        <end position="147"/>
    </location>
</feature>
<dbReference type="OrthoDB" id="9998011at2759"/>
<accession>A0A8S4A4F0</accession>
<comment type="caution">
    <text evidence="4">The sequence shown here is derived from an EMBL/GenBank/DDBJ whole genome shotgun (WGS) entry which is preliminary data.</text>
</comment>
<evidence type="ECO:0000256" key="2">
    <source>
        <dbReference type="ARBA" id="ARBA00022966"/>
    </source>
</evidence>
<evidence type="ECO:0000256" key="1">
    <source>
        <dbReference type="ARBA" id="ARBA00022729"/>
    </source>
</evidence>
<dbReference type="Proteomes" id="UP000678393">
    <property type="component" value="Unassembled WGS sequence"/>
</dbReference>
<feature type="non-terminal residue" evidence="4">
    <location>
        <position position="1"/>
    </location>
</feature>
<evidence type="ECO:0000313" key="5">
    <source>
        <dbReference type="Proteomes" id="UP000678393"/>
    </source>
</evidence>
<dbReference type="Gene3D" id="2.20.130.20">
    <property type="match status" value="1"/>
</dbReference>
<gene>
    <name evidence="4" type="ORF">CUNI_LOCUS22257</name>
</gene>
<organism evidence="4 5">
    <name type="scientific">Candidula unifasciata</name>
    <dbReference type="NCBI Taxonomy" id="100452"/>
    <lineage>
        <taxon>Eukaryota</taxon>
        <taxon>Metazoa</taxon>
        <taxon>Spiralia</taxon>
        <taxon>Lophotrochozoa</taxon>
        <taxon>Mollusca</taxon>
        <taxon>Gastropoda</taxon>
        <taxon>Heterobranchia</taxon>
        <taxon>Euthyneura</taxon>
        <taxon>Panpulmonata</taxon>
        <taxon>Eupulmonata</taxon>
        <taxon>Stylommatophora</taxon>
        <taxon>Helicina</taxon>
        <taxon>Helicoidea</taxon>
        <taxon>Geomitridae</taxon>
        <taxon>Candidula</taxon>
    </lineage>
</organism>
<dbReference type="AlphaFoldDB" id="A0A8S4A4F0"/>
<evidence type="ECO:0000313" key="4">
    <source>
        <dbReference type="EMBL" id="CAG5136699.1"/>
    </source>
</evidence>
<protein>
    <recommendedName>
        <fullName evidence="3">Alpha-2-macroglobulin domain-containing protein</fullName>
    </recommendedName>
</protein>
<dbReference type="InterPro" id="IPR001599">
    <property type="entry name" value="Macroglobln_a2"/>
</dbReference>
<reference evidence="4" key="1">
    <citation type="submission" date="2021-04" db="EMBL/GenBank/DDBJ databases">
        <authorList>
            <consortium name="Molecular Ecology Group"/>
        </authorList>
    </citation>
    <scope>NUCLEOTIDE SEQUENCE</scope>
</reference>
<keyword evidence="5" id="KW-1185">Reference proteome</keyword>
<keyword evidence="1" id="KW-0732">Signal</keyword>
<name>A0A8S4A4F0_9EUPU</name>
<dbReference type="InterPro" id="IPR050473">
    <property type="entry name" value="A2M/Complement_sys"/>
</dbReference>
<feature type="non-terminal residue" evidence="4">
    <location>
        <position position="150"/>
    </location>
</feature>
<dbReference type="PANTHER" id="PTHR11412">
    <property type="entry name" value="MACROGLOBULIN / COMPLEMENT"/>
    <property type="match status" value="1"/>
</dbReference>